<feature type="compositionally biased region" description="Basic and acidic residues" evidence="10">
    <location>
        <begin position="26"/>
        <end position="54"/>
    </location>
</feature>
<dbReference type="InterPro" id="IPR050628">
    <property type="entry name" value="SNF2_RAD54_helicase_TF"/>
</dbReference>
<dbReference type="Gene3D" id="3.30.40.10">
    <property type="entry name" value="Zinc/RING finger domain, C3HC4 (zinc finger)"/>
    <property type="match status" value="1"/>
</dbReference>
<dbReference type="Proteomes" id="UP000070328">
    <property type="component" value="Unassembled WGS sequence"/>
</dbReference>
<dbReference type="CDD" id="cd18008">
    <property type="entry name" value="DEXDc_SHPRH-like"/>
    <property type="match status" value="1"/>
</dbReference>
<feature type="domain" description="Helicase C-terminal" evidence="14">
    <location>
        <begin position="809"/>
        <end position="959"/>
    </location>
</feature>
<dbReference type="InterPro" id="IPR038718">
    <property type="entry name" value="SNF2-like_sf"/>
</dbReference>
<comment type="similarity">
    <text evidence="1">Belongs to the SNF2/RAD54 helicase family.</text>
</comment>
<dbReference type="CDD" id="cd18793">
    <property type="entry name" value="SF2_C_SNF"/>
    <property type="match status" value="1"/>
</dbReference>
<evidence type="ECO:0000256" key="2">
    <source>
        <dbReference type="ARBA" id="ARBA00022723"/>
    </source>
</evidence>
<dbReference type="GO" id="GO:0006281">
    <property type="term" value="P:DNA repair"/>
    <property type="evidence" value="ECO:0007669"/>
    <property type="project" value="TreeGrafter"/>
</dbReference>
<keyword evidence="16" id="KW-1185">Reference proteome</keyword>
<dbReference type="GO" id="GO:0016787">
    <property type="term" value="F:hydrolase activity"/>
    <property type="evidence" value="ECO:0007669"/>
    <property type="project" value="UniProtKB-KW"/>
</dbReference>
<dbReference type="InterPro" id="IPR000330">
    <property type="entry name" value="SNF2_N"/>
</dbReference>
<keyword evidence="8" id="KW-0067">ATP-binding</keyword>
<evidence type="ECO:0000313" key="15">
    <source>
        <dbReference type="EMBL" id="KXH32746.1"/>
    </source>
</evidence>
<dbReference type="PROSITE" id="PS51194">
    <property type="entry name" value="HELICASE_CTER"/>
    <property type="match status" value="1"/>
</dbReference>
<dbReference type="OrthoDB" id="448448at2759"/>
<evidence type="ECO:0000256" key="8">
    <source>
        <dbReference type="ARBA" id="ARBA00022840"/>
    </source>
</evidence>
<dbReference type="InterPro" id="IPR027417">
    <property type="entry name" value="P-loop_NTPase"/>
</dbReference>
<dbReference type="InterPro" id="IPR013083">
    <property type="entry name" value="Znf_RING/FYVE/PHD"/>
</dbReference>
<dbReference type="PANTHER" id="PTHR45626:SF17">
    <property type="entry name" value="HELICASE-LIKE TRANSCRIPTION FACTOR"/>
    <property type="match status" value="1"/>
</dbReference>
<dbReference type="PANTHER" id="PTHR45626">
    <property type="entry name" value="TRANSCRIPTION TERMINATION FACTOR 2-RELATED"/>
    <property type="match status" value="1"/>
</dbReference>
<dbReference type="SUPFAM" id="SSF57850">
    <property type="entry name" value="RING/U-box"/>
    <property type="match status" value="1"/>
</dbReference>
<feature type="compositionally biased region" description="Polar residues" evidence="10">
    <location>
        <begin position="209"/>
        <end position="224"/>
    </location>
</feature>
<protein>
    <submittedName>
        <fullName evidence="15">SNF2 family domain-containing protein</fullName>
    </submittedName>
</protein>
<keyword evidence="6" id="KW-0347">Helicase</keyword>
<evidence type="ECO:0000256" key="9">
    <source>
        <dbReference type="PROSITE-ProRule" id="PRU00175"/>
    </source>
</evidence>
<feature type="compositionally biased region" description="Basic residues" evidence="10">
    <location>
        <begin position="101"/>
        <end position="111"/>
    </location>
</feature>
<feature type="compositionally biased region" description="Low complexity" evidence="10">
    <location>
        <begin position="711"/>
        <end position="721"/>
    </location>
</feature>
<sequence length="1005" mass="113469">MDPSEENYWDIAESDREASQSSHTTLGRDVDFTASDQHDGDLFVKQEGYTDRFVLDAPDPDYESGCESLSDGEYSDDGSESDMREEGHQVTLKPTANLKPPQRKRAPRRKNARDYVEKVVNDKILRSLRNEIRKELAKKRPISHEPLDIVPPKAKKPRRTREMNSNGMSTTSQPPEASQEAIEAPSIRLPFSEMTKISNAARQKDISQRKNSGSNNRRSGTQSRDINEAIKVFGHGKIECYTDLVNNSRRYGLKGMVKSTKLIEWQLTPAAWMVKRENGLAPPYGGVLADQMGMGKTMVSLACIVGNPPTNASSNGFSGATLIIAPKEVVARQWQQEISAHVECIGPKEVYYYKRNNHAASGGDISRYKIVITTYQELVLSLPPDQVMSRLKKDCEEDEDFEKAFREVAGEVFSVRWYRVILDEAHEIKNTNTKVFTACNFLTTKNIWLLSATPLIDKADKETFSIVKTLRVENMKTKEDFTAAFPESSTQLDALMYVCTYRRTEQDEFLGEPILKNMMPFETEVRWVQLSKQERLTYDLMTEAYGKSEDKKIRKKLKSIRTTRQRQFISHPYGIEKGLRTELAPELLEHMFNSLGVFNDGMAGDGVPMGQQLSLRSLIRYTHNEAMMSFNKCGICGTESIEEPHIIDTCNHVFCRDCLRDTWQFKAKEGVCQQKGCKTAYDKEVDVRMVMTLATKEVECDRLDETEAAAHASSSAQTLSSGRGLKRKKTVGKPSQVAGEKQMRAFINKKYGADFNGALPKVADEGVSFIKQGMRENEGEMPLGTKLTVAINLIVQYQQERIKVWDKNDITQRRYEIQSPKTIVFHEFTKTAVALGIALNALGITFVYLNGGLTETQKKKAIQAFQENKDIKVLIASFRIGGQALNLTCASKIIRIDSWWNESAEKQADGRVHRVGQMQVASSVDIKVKDTVDDRICELQAAKSEKIDHCLQDDGHSIQLFSELELIKLTAPQRYKELVELQLGIIREEDAAKRIGVPVLPSFAR</sequence>
<evidence type="ECO:0000256" key="3">
    <source>
        <dbReference type="ARBA" id="ARBA00022741"/>
    </source>
</evidence>
<evidence type="ECO:0000256" key="7">
    <source>
        <dbReference type="ARBA" id="ARBA00022833"/>
    </source>
</evidence>
<evidence type="ECO:0000256" key="1">
    <source>
        <dbReference type="ARBA" id="ARBA00007025"/>
    </source>
</evidence>
<proteinExistence type="inferred from homology"/>
<feature type="transmembrane region" description="Helical" evidence="11">
    <location>
        <begin position="832"/>
        <end position="850"/>
    </location>
</feature>
<feature type="region of interest" description="Disordered" evidence="10">
    <location>
        <begin position="1"/>
        <end position="114"/>
    </location>
</feature>
<dbReference type="GO" id="GO:0008094">
    <property type="term" value="F:ATP-dependent activity, acting on DNA"/>
    <property type="evidence" value="ECO:0007669"/>
    <property type="project" value="TreeGrafter"/>
</dbReference>
<feature type="domain" description="RING-type" evidence="12">
    <location>
        <begin position="633"/>
        <end position="672"/>
    </location>
</feature>
<keyword evidence="4 9" id="KW-0863">Zinc-finger</keyword>
<evidence type="ECO:0000259" key="14">
    <source>
        <dbReference type="PROSITE" id="PS51194"/>
    </source>
</evidence>
<dbReference type="PROSITE" id="PS00518">
    <property type="entry name" value="ZF_RING_1"/>
    <property type="match status" value="1"/>
</dbReference>
<dbReference type="InterPro" id="IPR049730">
    <property type="entry name" value="SNF2/RAD54-like_C"/>
</dbReference>
<evidence type="ECO:0000259" key="12">
    <source>
        <dbReference type="PROSITE" id="PS50089"/>
    </source>
</evidence>
<dbReference type="GO" id="GO:0005524">
    <property type="term" value="F:ATP binding"/>
    <property type="evidence" value="ECO:0007669"/>
    <property type="project" value="UniProtKB-KW"/>
</dbReference>
<dbReference type="SMART" id="SM00487">
    <property type="entry name" value="DEXDc"/>
    <property type="match status" value="1"/>
</dbReference>
<evidence type="ECO:0000313" key="16">
    <source>
        <dbReference type="Proteomes" id="UP000070328"/>
    </source>
</evidence>
<dbReference type="PROSITE" id="PS50089">
    <property type="entry name" value="ZF_RING_2"/>
    <property type="match status" value="1"/>
</dbReference>
<dbReference type="PROSITE" id="PS51192">
    <property type="entry name" value="HELICASE_ATP_BIND_1"/>
    <property type="match status" value="1"/>
</dbReference>
<feature type="region of interest" description="Disordered" evidence="10">
    <location>
        <begin position="711"/>
        <end position="735"/>
    </location>
</feature>
<dbReference type="Gene3D" id="3.40.50.300">
    <property type="entry name" value="P-loop containing nucleotide triphosphate hydrolases"/>
    <property type="match status" value="1"/>
</dbReference>
<feature type="compositionally biased region" description="Polar residues" evidence="10">
    <location>
        <begin position="163"/>
        <end position="176"/>
    </location>
</feature>
<dbReference type="Gene3D" id="3.40.50.10810">
    <property type="entry name" value="Tandem AAA-ATPase domain"/>
    <property type="match status" value="1"/>
</dbReference>
<keyword evidence="11" id="KW-1133">Transmembrane helix</keyword>
<gene>
    <name evidence="15" type="ORF">CSIM01_04239</name>
</gene>
<evidence type="ECO:0000256" key="11">
    <source>
        <dbReference type="SAM" id="Phobius"/>
    </source>
</evidence>
<organism evidence="15 16">
    <name type="scientific">Colletotrichum simmondsii</name>
    <dbReference type="NCBI Taxonomy" id="703756"/>
    <lineage>
        <taxon>Eukaryota</taxon>
        <taxon>Fungi</taxon>
        <taxon>Dikarya</taxon>
        <taxon>Ascomycota</taxon>
        <taxon>Pezizomycotina</taxon>
        <taxon>Sordariomycetes</taxon>
        <taxon>Hypocreomycetidae</taxon>
        <taxon>Glomerellales</taxon>
        <taxon>Glomerellaceae</taxon>
        <taxon>Colletotrichum</taxon>
        <taxon>Colletotrichum acutatum species complex</taxon>
    </lineage>
</organism>
<keyword evidence="11" id="KW-0472">Membrane</keyword>
<dbReference type="GO" id="GO:0004386">
    <property type="term" value="F:helicase activity"/>
    <property type="evidence" value="ECO:0007669"/>
    <property type="project" value="UniProtKB-KW"/>
</dbReference>
<evidence type="ECO:0000256" key="6">
    <source>
        <dbReference type="ARBA" id="ARBA00022806"/>
    </source>
</evidence>
<dbReference type="GO" id="GO:0008270">
    <property type="term" value="F:zinc ion binding"/>
    <property type="evidence" value="ECO:0007669"/>
    <property type="project" value="UniProtKB-KW"/>
</dbReference>
<dbReference type="InterPro" id="IPR001650">
    <property type="entry name" value="Helicase_C-like"/>
</dbReference>
<keyword evidence="11" id="KW-0812">Transmembrane</keyword>
<dbReference type="Pfam" id="PF00271">
    <property type="entry name" value="Helicase_C"/>
    <property type="match status" value="1"/>
</dbReference>
<feature type="region of interest" description="Disordered" evidence="10">
    <location>
        <begin position="137"/>
        <end position="182"/>
    </location>
</feature>
<dbReference type="Pfam" id="PF00176">
    <property type="entry name" value="SNF2-rel_dom"/>
    <property type="match status" value="1"/>
</dbReference>
<keyword evidence="7" id="KW-0862">Zinc</keyword>
<evidence type="ECO:0000256" key="10">
    <source>
        <dbReference type="SAM" id="MobiDB-lite"/>
    </source>
</evidence>
<dbReference type="GO" id="GO:0005634">
    <property type="term" value="C:nucleus"/>
    <property type="evidence" value="ECO:0007669"/>
    <property type="project" value="TreeGrafter"/>
</dbReference>
<dbReference type="EMBL" id="JFBX01000628">
    <property type="protein sequence ID" value="KXH32746.1"/>
    <property type="molecule type" value="Genomic_DNA"/>
</dbReference>
<dbReference type="SUPFAM" id="SSF52540">
    <property type="entry name" value="P-loop containing nucleoside triphosphate hydrolases"/>
    <property type="match status" value="2"/>
</dbReference>
<evidence type="ECO:0000256" key="5">
    <source>
        <dbReference type="ARBA" id="ARBA00022801"/>
    </source>
</evidence>
<accession>A0A135SA05</accession>
<dbReference type="InterPro" id="IPR014001">
    <property type="entry name" value="Helicase_ATP-bd"/>
</dbReference>
<evidence type="ECO:0000259" key="13">
    <source>
        <dbReference type="PROSITE" id="PS51192"/>
    </source>
</evidence>
<name>A0A135SA05_9PEZI</name>
<evidence type="ECO:0000256" key="4">
    <source>
        <dbReference type="ARBA" id="ARBA00022771"/>
    </source>
</evidence>
<feature type="domain" description="Helicase ATP-binding" evidence="13">
    <location>
        <begin position="277"/>
        <end position="472"/>
    </location>
</feature>
<dbReference type="InterPro" id="IPR017907">
    <property type="entry name" value="Znf_RING_CS"/>
</dbReference>
<keyword evidence="2" id="KW-0479">Metal-binding</keyword>
<feature type="region of interest" description="Disordered" evidence="10">
    <location>
        <begin position="201"/>
        <end position="224"/>
    </location>
</feature>
<keyword evidence="5" id="KW-0378">Hydrolase</keyword>
<dbReference type="InterPro" id="IPR001841">
    <property type="entry name" value="Znf_RING"/>
</dbReference>
<comment type="caution">
    <text evidence="15">The sequence shown here is derived from an EMBL/GenBank/DDBJ whole genome shotgun (WGS) entry which is preliminary data.</text>
</comment>
<reference evidence="15 16" key="1">
    <citation type="submission" date="2014-02" db="EMBL/GenBank/DDBJ databases">
        <title>The genome sequence of Colletotrichum simmondsii CBS122122.</title>
        <authorList>
            <person name="Baroncelli R."/>
            <person name="Thon M.R."/>
        </authorList>
    </citation>
    <scope>NUCLEOTIDE SEQUENCE [LARGE SCALE GENOMIC DNA]</scope>
    <source>
        <strain evidence="15 16">CBS122122</strain>
    </source>
</reference>
<keyword evidence="3" id="KW-0547">Nucleotide-binding</keyword>
<dbReference type="SMART" id="SM00490">
    <property type="entry name" value="HELICc"/>
    <property type="match status" value="1"/>
</dbReference>
<dbReference type="AlphaFoldDB" id="A0A135SA05"/>